<reference evidence="5 6" key="1">
    <citation type="submission" date="2024-01" db="EMBL/GenBank/DDBJ databases">
        <title>Genome assemblies of Stephania.</title>
        <authorList>
            <person name="Yang L."/>
        </authorList>
    </citation>
    <scope>NUCLEOTIDE SEQUENCE [LARGE SCALE GENOMIC DNA]</scope>
    <source>
        <strain evidence="5">JXDWG</strain>
        <tissue evidence="5">Leaf</tissue>
    </source>
</reference>
<evidence type="ECO:0000313" key="5">
    <source>
        <dbReference type="EMBL" id="KAK9165795.1"/>
    </source>
</evidence>
<dbReference type="Proteomes" id="UP001419268">
    <property type="component" value="Unassembled WGS sequence"/>
</dbReference>
<sequence length="174" mass="19816">MGLEASRVPFIWVVRTTLSSEVDTNADDFLPNGFRERNEGKGLVIIDWAPQVLILDHEAVGGFLTHCGWNSVMESVCAGVPMITWPLYAEQFYNEKFVNEVLRIGVRVGNEDWCSWTDEINTSVKRDKVERAVVGLMRGGGEEVERMRGGRESWERWRGGLWRKGGRLICRSLL</sequence>
<evidence type="ECO:0000313" key="6">
    <source>
        <dbReference type="Proteomes" id="UP001419268"/>
    </source>
</evidence>
<dbReference type="AlphaFoldDB" id="A0AAP0L9U7"/>
<keyword evidence="2 4" id="KW-0328">Glycosyltransferase</keyword>
<dbReference type="CDD" id="cd03784">
    <property type="entry name" value="GT1_Gtf-like"/>
    <property type="match status" value="1"/>
</dbReference>
<dbReference type="GO" id="GO:0035251">
    <property type="term" value="F:UDP-glucosyltransferase activity"/>
    <property type="evidence" value="ECO:0007669"/>
    <property type="project" value="TreeGrafter"/>
</dbReference>
<dbReference type="InterPro" id="IPR035595">
    <property type="entry name" value="UDP_glycos_trans_CS"/>
</dbReference>
<keyword evidence="3 4" id="KW-0808">Transferase</keyword>
<gene>
    <name evidence="5" type="ORF">Scep_000986</name>
</gene>
<evidence type="ECO:0000256" key="2">
    <source>
        <dbReference type="ARBA" id="ARBA00022676"/>
    </source>
</evidence>
<evidence type="ECO:0008006" key="7">
    <source>
        <dbReference type="Google" id="ProtNLM"/>
    </source>
</evidence>
<dbReference type="PROSITE" id="PS00375">
    <property type="entry name" value="UDPGT"/>
    <property type="match status" value="1"/>
</dbReference>
<proteinExistence type="inferred from homology"/>
<evidence type="ECO:0000256" key="1">
    <source>
        <dbReference type="ARBA" id="ARBA00009995"/>
    </source>
</evidence>
<dbReference type="Gene3D" id="3.40.50.2000">
    <property type="entry name" value="Glycogen Phosphorylase B"/>
    <property type="match status" value="1"/>
</dbReference>
<dbReference type="PANTHER" id="PTHR48047:SF45">
    <property type="entry name" value="SCOPOLETIN GLUCOSYLTRANSFERASE-LIKE"/>
    <property type="match status" value="1"/>
</dbReference>
<dbReference type="Pfam" id="PF00201">
    <property type="entry name" value="UDPGT"/>
    <property type="match status" value="1"/>
</dbReference>
<dbReference type="EMBL" id="JBBNAG010000001">
    <property type="protein sequence ID" value="KAK9165795.1"/>
    <property type="molecule type" value="Genomic_DNA"/>
</dbReference>
<dbReference type="PANTHER" id="PTHR48047">
    <property type="entry name" value="GLYCOSYLTRANSFERASE"/>
    <property type="match status" value="1"/>
</dbReference>
<accession>A0AAP0L9U7</accession>
<comment type="caution">
    <text evidence="5">The sequence shown here is derived from an EMBL/GenBank/DDBJ whole genome shotgun (WGS) entry which is preliminary data.</text>
</comment>
<name>A0AAP0L9U7_9MAGN</name>
<evidence type="ECO:0000256" key="4">
    <source>
        <dbReference type="RuleBase" id="RU003718"/>
    </source>
</evidence>
<protein>
    <recommendedName>
        <fullName evidence="7">UDP-glycosyltransferases domain-containing protein</fullName>
    </recommendedName>
</protein>
<organism evidence="5 6">
    <name type="scientific">Stephania cephalantha</name>
    <dbReference type="NCBI Taxonomy" id="152367"/>
    <lineage>
        <taxon>Eukaryota</taxon>
        <taxon>Viridiplantae</taxon>
        <taxon>Streptophyta</taxon>
        <taxon>Embryophyta</taxon>
        <taxon>Tracheophyta</taxon>
        <taxon>Spermatophyta</taxon>
        <taxon>Magnoliopsida</taxon>
        <taxon>Ranunculales</taxon>
        <taxon>Menispermaceae</taxon>
        <taxon>Menispermoideae</taxon>
        <taxon>Cissampelideae</taxon>
        <taxon>Stephania</taxon>
    </lineage>
</organism>
<dbReference type="SUPFAM" id="SSF53756">
    <property type="entry name" value="UDP-Glycosyltransferase/glycogen phosphorylase"/>
    <property type="match status" value="1"/>
</dbReference>
<comment type="similarity">
    <text evidence="1 4">Belongs to the UDP-glycosyltransferase family.</text>
</comment>
<evidence type="ECO:0000256" key="3">
    <source>
        <dbReference type="ARBA" id="ARBA00022679"/>
    </source>
</evidence>
<keyword evidence="6" id="KW-1185">Reference proteome</keyword>
<dbReference type="FunFam" id="3.40.50.2000:FF:000056">
    <property type="entry name" value="Glycosyltransferase"/>
    <property type="match status" value="1"/>
</dbReference>
<dbReference type="InterPro" id="IPR002213">
    <property type="entry name" value="UDP_glucos_trans"/>
</dbReference>